<reference evidence="4" key="1">
    <citation type="submission" date="2018-06" db="EMBL/GenBank/DDBJ databases">
        <title>Whole genome sequencing of four bacterial strains from South Shetland trench revealing bio-synthetic gene clusters.</title>
        <authorList>
            <person name="Abdel-Mageed W.M."/>
            <person name="Lehri B."/>
            <person name="Jarmusch S."/>
            <person name="Miranda K."/>
            <person name="Goodfellow M."/>
            <person name="Jaspars M."/>
            <person name="Karlyshev A.V."/>
        </authorList>
    </citation>
    <scope>NUCLEOTIDE SEQUENCE [LARGE SCALE GENOMIC DNA]</scope>
    <source>
        <strain evidence="4">SST4</strain>
    </source>
</reference>
<feature type="chain" id="PRO_5016762231" description="Secreted protein" evidence="2">
    <location>
        <begin position="22"/>
        <end position="93"/>
    </location>
</feature>
<dbReference type="OrthoDB" id="6168384at2"/>
<feature type="signal peptide" evidence="2">
    <location>
        <begin position="1"/>
        <end position="21"/>
    </location>
</feature>
<evidence type="ECO:0000313" key="4">
    <source>
        <dbReference type="Proteomes" id="UP000252204"/>
    </source>
</evidence>
<evidence type="ECO:0008006" key="5">
    <source>
        <dbReference type="Google" id="ProtNLM"/>
    </source>
</evidence>
<accession>A0A365TK67</accession>
<evidence type="ECO:0000313" key="3">
    <source>
        <dbReference type="EMBL" id="RBI66153.1"/>
    </source>
</evidence>
<organism evidence="3 4">
    <name type="scientific">Vreelandella sulfidaeris</name>
    <dbReference type="NCBI Taxonomy" id="115553"/>
    <lineage>
        <taxon>Bacteria</taxon>
        <taxon>Pseudomonadati</taxon>
        <taxon>Pseudomonadota</taxon>
        <taxon>Gammaproteobacteria</taxon>
        <taxon>Oceanospirillales</taxon>
        <taxon>Halomonadaceae</taxon>
        <taxon>Vreelandella</taxon>
    </lineage>
</organism>
<sequence length="93" mass="9946">MLITRVAVLVLAGIMSSTTLADDLGTKEPQPGLFDGMAEDMQRRLDENHAARQANGSNPGPNVDAQPGLFDGMADDVQQSLNENHAARQTNVE</sequence>
<dbReference type="RefSeq" id="WP_113270604.1">
    <property type="nucleotide sequence ID" value="NZ_QNTU01000011.1"/>
</dbReference>
<dbReference type="Proteomes" id="UP000252204">
    <property type="component" value="Unassembled WGS sequence"/>
</dbReference>
<protein>
    <recommendedName>
        <fullName evidence="5">Secreted protein</fullName>
    </recommendedName>
</protein>
<gene>
    <name evidence="3" type="ORF">DQ400_15555</name>
</gene>
<keyword evidence="2" id="KW-0732">Signal</keyword>
<comment type="caution">
    <text evidence="3">The sequence shown here is derived from an EMBL/GenBank/DDBJ whole genome shotgun (WGS) entry which is preliminary data.</text>
</comment>
<evidence type="ECO:0000256" key="1">
    <source>
        <dbReference type="SAM" id="MobiDB-lite"/>
    </source>
</evidence>
<evidence type="ECO:0000256" key="2">
    <source>
        <dbReference type="SAM" id="SignalP"/>
    </source>
</evidence>
<keyword evidence="4" id="KW-1185">Reference proteome</keyword>
<feature type="region of interest" description="Disordered" evidence="1">
    <location>
        <begin position="45"/>
        <end position="93"/>
    </location>
</feature>
<dbReference type="EMBL" id="QNTU01000011">
    <property type="protein sequence ID" value="RBI66153.1"/>
    <property type="molecule type" value="Genomic_DNA"/>
</dbReference>
<feature type="compositionally biased region" description="Polar residues" evidence="1">
    <location>
        <begin position="77"/>
        <end position="93"/>
    </location>
</feature>
<name>A0A365TK67_9GAMM</name>
<proteinExistence type="predicted"/>
<dbReference type="AlphaFoldDB" id="A0A365TK67"/>